<organism evidence="2 3">
    <name type="scientific">Agaricus bisporus var. burnettii</name>
    <dbReference type="NCBI Taxonomy" id="192524"/>
    <lineage>
        <taxon>Eukaryota</taxon>
        <taxon>Fungi</taxon>
        <taxon>Dikarya</taxon>
        <taxon>Basidiomycota</taxon>
        <taxon>Agaricomycotina</taxon>
        <taxon>Agaricomycetes</taxon>
        <taxon>Agaricomycetidae</taxon>
        <taxon>Agaricales</taxon>
        <taxon>Agaricineae</taxon>
        <taxon>Agaricaceae</taxon>
        <taxon>Agaricus</taxon>
    </lineage>
</organism>
<reference evidence="2 3" key="1">
    <citation type="journal article" name="Sci. Rep.">
        <title>Telomere-to-telomere assembled and centromere annotated genomes of the two main subspecies of the button mushroom Agaricus bisporus reveal especially polymorphic chromosome ends.</title>
        <authorList>
            <person name="Sonnenberg A.S.M."/>
            <person name="Sedaghat-Telgerd N."/>
            <person name="Lavrijssen B."/>
            <person name="Ohm R.A."/>
            <person name="Hendrickx P.M."/>
            <person name="Scholtmeijer K."/>
            <person name="Baars J.J.P."/>
            <person name="van Peer A."/>
        </authorList>
    </citation>
    <scope>NUCLEOTIDE SEQUENCE [LARGE SCALE GENOMIC DNA]</scope>
    <source>
        <strain evidence="2 3">H119_p4</strain>
    </source>
</reference>
<dbReference type="EMBL" id="JABXXO010000015">
    <property type="protein sequence ID" value="KAF7760576.1"/>
    <property type="molecule type" value="Genomic_DNA"/>
</dbReference>
<name>A0A8H7C1F8_AGABI</name>
<accession>A0A8H7C1F8</accession>
<proteinExistence type="predicted"/>
<evidence type="ECO:0000313" key="2">
    <source>
        <dbReference type="EMBL" id="KAF7760576.1"/>
    </source>
</evidence>
<evidence type="ECO:0000256" key="1">
    <source>
        <dbReference type="SAM" id="MobiDB-lite"/>
    </source>
</evidence>
<sequence length="181" mass="21113">MSEAEVRKRGLLEPGRKFVKDRVLWSNKLNDLKRYAKWYPMDELPDEYKVTESNPNPPLLTYGIPVNVAKINAYELKHESERPHPTKPFHRCFAMHILSKHVQHPLRLGFIASLATEYSVVVVLYTNHNMAKRQLVEEDEEDVISMVKEALELDEDVRPRWDFDCDDPSVPEYGEGGDENY</sequence>
<evidence type="ECO:0000313" key="3">
    <source>
        <dbReference type="Proteomes" id="UP000629468"/>
    </source>
</evidence>
<protein>
    <submittedName>
        <fullName evidence="2">Uncharacterized protein</fullName>
    </submittedName>
</protein>
<dbReference type="OMA" id="MICRARI"/>
<comment type="caution">
    <text evidence="2">The sequence shown here is derived from an EMBL/GenBank/DDBJ whole genome shotgun (WGS) entry which is preliminary data.</text>
</comment>
<gene>
    <name evidence="2" type="ORF">Agabi119p4_11252</name>
</gene>
<dbReference type="Proteomes" id="UP000629468">
    <property type="component" value="Unassembled WGS sequence"/>
</dbReference>
<feature type="compositionally biased region" description="Acidic residues" evidence="1">
    <location>
        <begin position="164"/>
        <end position="181"/>
    </location>
</feature>
<feature type="region of interest" description="Disordered" evidence="1">
    <location>
        <begin position="162"/>
        <end position="181"/>
    </location>
</feature>
<dbReference type="AlphaFoldDB" id="A0A8H7C1F8"/>